<evidence type="ECO:0000313" key="15">
    <source>
        <dbReference type="Proteomes" id="UP000410492"/>
    </source>
</evidence>
<dbReference type="HAMAP" id="MF_00127">
    <property type="entry name" value="His_tRNA_synth"/>
    <property type="match status" value="1"/>
</dbReference>
<evidence type="ECO:0000256" key="4">
    <source>
        <dbReference type="ARBA" id="ARBA00012815"/>
    </source>
</evidence>
<evidence type="ECO:0000256" key="3">
    <source>
        <dbReference type="ARBA" id="ARBA00011738"/>
    </source>
</evidence>
<proteinExistence type="inferred from homology"/>
<dbReference type="Pfam" id="PF09976">
    <property type="entry name" value="TPR_21"/>
    <property type="match status" value="1"/>
</dbReference>
<evidence type="ECO:0000256" key="11">
    <source>
        <dbReference type="ARBA" id="ARBA00030619"/>
    </source>
</evidence>
<dbReference type="InterPro" id="IPR033656">
    <property type="entry name" value="HisRS_anticodon"/>
</dbReference>
<evidence type="ECO:0000256" key="7">
    <source>
        <dbReference type="ARBA" id="ARBA00022741"/>
    </source>
</evidence>
<dbReference type="InterPro" id="IPR041715">
    <property type="entry name" value="HisRS-like_core"/>
</dbReference>
<keyword evidence="15" id="KW-1185">Reference proteome</keyword>
<dbReference type="PANTHER" id="PTHR43707">
    <property type="entry name" value="HISTIDYL-TRNA SYNTHETASE"/>
    <property type="match status" value="1"/>
</dbReference>
<name>A0A653BL18_CALMS</name>
<dbReference type="InterPro" id="IPR004154">
    <property type="entry name" value="Anticodon-bd"/>
</dbReference>
<comment type="catalytic activity">
    <reaction evidence="12">
        <text>tRNA(His) + L-histidine + ATP = L-histidyl-tRNA(His) + AMP + diphosphate + H(+)</text>
        <dbReference type="Rhea" id="RHEA:17313"/>
        <dbReference type="Rhea" id="RHEA-COMP:9665"/>
        <dbReference type="Rhea" id="RHEA-COMP:9689"/>
        <dbReference type="ChEBI" id="CHEBI:15378"/>
        <dbReference type="ChEBI" id="CHEBI:30616"/>
        <dbReference type="ChEBI" id="CHEBI:33019"/>
        <dbReference type="ChEBI" id="CHEBI:57595"/>
        <dbReference type="ChEBI" id="CHEBI:78442"/>
        <dbReference type="ChEBI" id="CHEBI:78527"/>
        <dbReference type="ChEBI" id="CHEBI:456215"/>
        <dbReference type="EC" id="6.1.1.21"/>
    </reaction>
</comment>
<keyword evidence="7" id="KW-0547">Nucleotide-binding</keyword>
<dbReference type="InterPro" id="IPR004516">
    <property type="entry name" value="HisRS/HisZ"/>
</dbReference>
<dbReference type="AlphaFoldDB" id="A0A653BL18"/>
<dbReference type="GO" id="GO:0005737">
    <property type="term" value="C:cytoplasm"/>
    <property type="evidence" value="ECO:0007669"/>
    <property type="project" value="UniProtKB-SubCell"/>
</dbReference>
<dbReference type="InterPro" id="IPR015807">
    <property type="entry name" value="His-tRNA-ligase"/>
</dbReference>
<dbReference type="Gene3D" id="3.40.50.800">
    <property type="entry name" value="Anticodon-binding domain"/>
    <property type="match status" value="1"/>
</dbReference>
<comment type="similarity">
    <text evidence="2">Belongs to the class-II aminoacyl-tRNA synthetase family.</text>
</comment>
<evidence type="ECO:0000256" key="10">
    <source>
        <dbReference type="ARBA" id="ARBA00023146"/>
    </source>
</evidence>
<reference evidence="14 15" key="1">
    <citation type="submission" date="2019-01" db="EMBL/GenBank/DDBJ databases">
        <authorList>
            <person name="Sayadi A."/>
        </authorList>
    </citation>
    <scope>NUCLEOTIDE SEQUENCE [LARGE SCALE GENOMIC DNA]</scope>
</reference>
<evidence type="ECO:0000256" key="2">
    <source>
        <dbReference type="ARBA" id="ARBA00008226"/>
    </source>
</evidence>
<dbReference type="GO" id="GO:0006427">
    <property type="term" value="P:histidyl-tRNA aminoacylation"/>
    <property type="evidence" value="ECO:0007669"/>
    <property type="project" value="InterPro"/>
</dbReference>
<evidence type="ECO:0000259" key="13">
    <source>
        <dbReference type="PROSITE" id="PS50862"/>
    </source>
</evidence>
<keyword evidence="8" id="KW-0067">ATP-binding</keyword>
<dbReference type="Proteomes" id="UP000410492">
    <property type="component" value="Unassembled WGS sequence"/>
</dbReference>
<dbReference type="CDD" id="cd00859">
    <property type="entry name" value="HisRS_anticodon"/>
    <property type="match status" value="1"/>
</dbReference>
<dbReference type="NCBIfam" id="TIGR00442">
    <property type="entry name" value="hisS"/>
    <property type="match status" value="1"/>
</dbReference>
<feature type="domain" description="Aminoacyl-transfer RNA synthetases class-II family profile" evidence="13">
    <location>
        <begin position="18"/>
        <end position="328"/>
    </location>
</feature>
<accession>A0A653BL18</accession>
<comment type="subunit">
    <text evidence="3">Homodimer.</text>
</comment>
<dbReference type="InterPro" id="IPR006195">
    <property type="entry name" value="aa-tRNA-synth_II"/>
</dbReference>
<dbReference type="PROSITE" id="PS50862">
    <property type="entry name" value="AA_TRNA_LIGASE_II"/>
    <property type="match status" value="1"/>
</dbReference>
<dbReference type="Pfam" id="PF03129">
    <property type="entry name" value="HGTP_anticodon"/>
    <property type="match status" value="1"/>
</dbReference>
<dbReference type="OrthoDB" id="10068997at2759"/>
<keyword evidence="10" id="KW-0030">Aminoacyl-tRNA synthetase</keyword>
<dbReference type="PANTHER" id="PTHR43707:SF1">
    <property type="entry name" value="HISTIDINE--TRNA LIGASE, MITOCHONDRIAL-RELATED"/>
    <property type="match status" value="1"/>
</dbReference>
<dbReference type="FunFam" id="3.30.930.10:FF:000005">
    <property type="entry name" value="Histidine--tRNA ligase"/>
    <property type="match status" value="1"/>
</dbReference>
<evidence type="ECO:0000256" key="6">
    <source>
        <dbReference type="ARBA" id="ARBA00022598"/>
    </source>
</evidence>
<gene>
    <name evidence="14" type="ORF">CALMAC_LOCUS1730</name>
</gene>
<comment type="subcellular location">
    <subcellularLocation>
        <location evidence="1">Cytoplasm</location>
    </subcellularLocation>
</comment>
<dbReference type="GO" id="GO:0005524">
    <property type="term" value="F:ATP binding"/>
    <property type="evidence" value="ECO:0007669"/>
    <property type="project" value="UniProtKB-KW"/>
</dbReference>
<protein>
    <recommendedName>
        <fullName evidence="4">histidine--tRNA ligase</fullName>
        <ecNumber evidence="4">6.1.1.21</ecNumber>
    </recommendedName>
    <alternativeName>
        <fullName evidence="11">Histidyl-tRNA synthetase</fullName>
    </alternativeName>
</protein>
<evidence type="ECO:0000313" key="14">
    <source>
        <dbReference type="EMBL" id="VEN35985.1"/>
    </source>
</evidence>
<organism evidence="14 15">
    <name type="scientific">Callosobruchus maculatus</name>
    <name type="common">Southern cowpea weevil</name>
    <name type="synonym">Pulse bruchid</name>
    <dbReference type="NCBI Taxonomy" id="64391"/>
    <lineage>
        <taxon>Eukaryota</taxon>
        <taxon>Metazoa</taxon>
        <taxon>Ecdysozoa</taxon>
        <taxon>Arthropoda</taxon>
        <taxon>Hexapoda</taxon>
        <taxon>Insecta</taxon>
        <taxon>Pterygota</taxon>
        <taxon>Neoptera</taxon>
        <taxon>Endopterygota</taxon>
        <taxon>Coleoptera</taxon>
        <taxon>Polyphaga</taxon>
        <taxon>Cucujiformia</taxon>
        <taxon>Chrysomeloidea</taxon>
        <taxon>Chrysomelidae</taxon>
        <taxon>Bruchinae</taxon>
        <taxon>Bruchini</taxon>
        <taxon>Callosobruchus</taxon>
    </lineage>
</organism>
<keyword evidence="9" id="KW-0648">Protein biosynthesis</keyword>
<dbReference type="InterPro" id="IPR045864">
    <property type="entry name" value="aa-tRNA-synth_II/BPL/LPL"/>
</dbReference>
<sequence length="631" mass="69488">MGSRLLPIKRINVAKNIQAIRGMNDYLPGETAIWQRIEGTLKQVLGSYGYSEIRLPIVEQTPLFKRAIGEVTDVVEKEMYTFEDRNGDSLTLRPEGTAGCVRAGIEHGLLYNQEQRLWYIGPMFRHERPQKGRYRQFNQLGVEVFGLQGPDIDAELIMLTARWWRALGISEHVSLELNSIGSLEARANYRDALVAFLEAHKEKLDEDCKRRMYSNPLRVLDSKNPDVQALLNDAPALGDYLDDDSREHFAGLCRLLEAAGIAYTVNQRLVRGLDYYNRTVFEWVTTSLGSQGTVCAGGRYDGLVEQLGGRAAPAVGFAMGLERLVLLVQAVNPEFKADSVVDIYLVASGADTQPAAMQLAERLRDALPDVKLMTNHGGGNFKKQFARADKWGARIALVLGESEVANGEVVVKDLRSGEQTTEKDCVEIYENEHDQVDAVKRFFVENGKALVVGVILGVGALVGWRYWNNHQADSARGSSLNYENTVSAIRADRPQTLTAAEKFAADNKNTYGALAALEVAQQYVDKKELDKAAAQLSQGLAAASDENLKAVINLRLARIQVQQNKADDALKTLDTIKGEGFAAIVADLRGEALLSKGDKAGARKAWQAGVDSKASPALSEMMQMKINNLSV</sequence>
<keyword evidence="5" id="KW-0963">Cytoplasm</keyword>
<evidence type="ECO:0000256" key="12">
    <source>
        <dbReference type="ARBA" id="ARBA00047639"/>
    </source>
</evidence>
<keyword evidence="6" id="KW-0436">Ligase</keyword>
<dbReference type="InterPro" id="IPR036621">
    <property type="entry name" value="Anticodon-bd_dom_sf"/>
</dbReference>
<dbReference type="EC" id="6.1.1.21" evidence="4"/>
<evidence type="ECO:0000256" key="9">
    <source>
        <dbReference type="ARBA" id="ARBA00022917"/>
    </source>
</evidence>
<dbReference type="GO" id="GO:0004821">
    <property type="term" value="F:histidine-tRNA ligase activity"/>
    <property type="evidence" value="ECO:0007669"/>
    <property type="project" value="UniProtKB-EC"/>
</dbReference>
<dbReference type="EMBL" id="CAACVG010002026">
    <property type="protein sequence ID" value="VEN35985.1"/>
    <property type="molecule type" value="Genomic_DNA"/>
</dbReference>
<dbReference type="Pfam" id="PF13393">
    <property type="entry name" value="tRNA-synt_His"/>
    <property type="match status" value="1"/>
</dbReference>
<dbReference type="SUPFAM" id="SSF55681">
    <property type="entry name" value="Class II aaRS and biotin synthetases"/>
    <property type="match status" value="1"/>
</dbReference>
<dbReference type="Gene3D" id="3.30.930.10">
    <property type="entry name" value="Bira Bifunctional Protein, Domain 2"/>
    <property type="match status" value="1"/>
</dbReference>
<dbReference type="InterPro" id="IPR018704">
    <property type="entry name" value="SecYEG/CpoB_TPR"/>
</dbReference>
<evidence type="ECO:0000256" key="1">
    <source>
        <dbReference type="ARBA" id="ARBA00004496"/>
    </source>
</evidence>
<dbReference type="FunFam" id="3.40.50.800:FF:000007">
    <property type="entry name" value="Histidine--tRNA ligase"/>
    <property type="match status" value="1"/>
</dbReference>
<dbReference type="CDD" id="cd00773">
    <property type="entry name" value="HisRS-like_core"/>
    <property type="match status" value="1"/>
</dbReference>
<evidence type="ECO:0000256" key="5">
    <source>
        <dbReference type="ARBA" id="ARBA00022490"/>
    </source>
</evidence>
<evidence type="ECO:0000256" key="8">
    <source>
        <dbReference type="ARBA" id="ARBA00022840"/>
    </source>
</evidence>
<dbReference type="SUPFAM" id="SSF52954">
    <property type="entry name" value="Class II aaRS ABD-related"/>
    <property type="match status" value="1"/>
</dbReference>